<keyword evidence="6" id="KW-1185">Reference proteome</keyword>
<dbReference type="Proteomes" id="UP000243937">
    <property type="component" value="Chromosome"/>
</dbReference>
<evidence type="ECO:0000259" key="4">
    <source>
        <dbReference type="PROSITE" id="PS50995"/>
    </source>
</evidence>
<protein>
    <submittedName>
        <fullName evidence="5">MarR family transcriptional regulator</fullName>
    </submittedName>
</protein>
<dbReference type="KEGG" id="opf:CBP31_11685"/>
<dbReference type="InterPro" id="IPR036388">
    <property type="entry name" value="WH-like_DNA-bd_sf"/>
</dbReference>
<keyword evidence="1" id="KW-0805">Transcription regulation</keyword>
<dbReference type="OrthoDB" id="32523at2"/>
<reference evidence="5 6" key="1">
    <citation type="journal article" date="2014" name="Int. J. Syst. Evol. Microbiol.">
        <title>Oceanisphaera profunda sp. nov., a marine bacterium isolated from deep-sea sediment, and emended description of the genus Oceanisphaera.</title>
        <authorList>
            <person name="Xu Z."/>
            <person name="Zhang X.Y."/>
            <person name="Su H.N."/>
            <person name="Yu Z.C."/>
            <person name="Liu C."/>
            <person name="Li H."/>
            <person name="Chen X.L."/>
            <person name="Song X.Y."/>
            <person name="Xie B.B."/>
            <person name="Qin Q.L."/>
            <person name="Zhou B.C."/>
            <person name="Shi M."/>
            <person name="Huang Y."/>
            <person name="Zhang Y.Z."/>
        </authorList>
    </citation>
    <scope>NUCLEOTIDE SEQUENCE [LARGE SCALE GENOMIC DNA]</scope>
    <source>
        <strain evidence="5 6">SM1222</strain>
    </source>
</reference>
<accession>A0A1Y0D6M4</accession>
<evidence type="ECO:0000313" key="6">
    <source>
        <dbReference type="Proteomes" id="UP000243937"/>
    </source>
</evidence>
<dbReference type="SUPFAM" id="SSF46785">
    <property type="entry name" value="Winged helix' DNA-binding domain"/>
    <property type="match status" value="1"/>
</dbReference>
<keyword evidence="2" id="KW-0238">DNA-binding</keyword>
<dbReference type="InterPro" id="IPR000835">
    <property type="entry name" value="HTH_MarR-typ"/>
</dbReference>
<dbReference type="EMBL" id="CP021377">
    <property type="protein sequence ID" value="ART83191.1"/>
    <property type="molecule type" value="Genomic_DNA"/>
</dbReference>
<dbReference type="PROSITE" id="PS50995">
    <property type="entry name" value="HTH_MARR_2"/>
    <property type="match status" value="1"/>
</dbReference>
<evidence type="ECO:0000313" key="5">
    <source>
        <dbReference type="EMBL" id="ART83191.1"/>
    </source>
</evidence>
<evidence type="ECO:0000256" key="2">
    <source>
        <dbReference type="ARBA" id="ARBA00023125"/>
    </source>
</evidence>
<dbReference type="GO" id="GO:0003677">
    <property type="term" value="F:DNA binding"/>
    <property type="evidence" value="ECO:0007669"/>
    <property type="project" value="UniProtKB-KW"/>
</dbReference>
<dbReference type="AlphaFoldDB" id="A0A1Y0D6M4"/>
<dbReference type="PANTHER" id="PTHR33164:SF64">
    <property type="entry name" value="TRANSCRIPTIONAL REGULATOR SLYA"/>
    <property type="match status" value="1"/>
</dbReference>
<sequence>MSIPADSLGFLLADISRLMRRAYSQHLDTNQLTLAQSRVLVYLSRHQGLRQVELAELLEIQPITLTRQLETLTTLGLIERQPDARDKRAYQWYLTPAATPQLAAISDSAERIKQQALAGLSEQQAEQLTASLRQVRDNLSSSCFPEASHEQS</sequence>
<organism evidence="5 6">
    <name type="scientific">Oceanisphaera profunda</name>
    <dbReference type="NCBI Taxonomy" id="1416627"/>
    <lineage>
        <taxon>Bacteria</taxon>
        <taxon>Pseudomonadati</taxon>
        <taxon>Pseudomonadota</taxon>
        <taxon>Gammaproteobacteria</taxon>
        <taxon>Aeromonadales</taxon>
        <taxon>Aeromonadaceae</taxon>
        <taxon>Oceanisphaera</taxon>
    </lineage>
</organism>
<gene>
    <name evidence="5" type="ORF">CBP31_11685</name>
</gene>
<dbReference type="InterPro" id="IPR036390">
    <property type="entry name" value="WH_DNA-bd_sf"/>
</dbReference>
<dbReference type="PANTHER" id="PTHR33164">
    <property type="entry name" value="TRANSCRIPTIONAL REGULATOR, MARR FAMILY"/>
    <property type="match status" value="1"/>
</dbReference>
<dbReference type="Pfam" id="PF12802">
    <property type="entry name" value="MarR_2"/>
    <property type="match status" value="1"/>
</dbReference>
<dbReference type="RefSeq" id="WP_087037459.1">
    <property type="nucleotide sequence ID" value="NZ_CP021377.1"/>
</dbReference>
<dbReference type="Gene3D" id="1.10.10.10">
    <property type="entry name" value="Winged helix-like DNA-binding domain superfamily/Winged helix DNA-binding domain"/>
    <property type="match status" value="1"/>
</dbReference>
<dbReference type="PRINTS" id="PR00598">
    <property type="entry name" value="HTHMARR"/>
</dbReference>
<keyword evidence="3" id="KW-0804">Transcription</keyword>
<dbReference type="GO" id="GO:0003700">
    <property type="term" value="F:DNA-binding transcription factor activity"/>
    <property type="evidence" value="ECO:0007669"/>
    <property type="project" value="InterPro"/>
</dbReference>
<proteinExistence type="predicted"/>
<dbReference type="InterPro" id="IPR039422">
    <property type="entry name" value="MarR/SlyA-like"/>
</dbReference>
<dbReference type="SMART" id="SM00347">
    <property type="entry name" value="HTH_MARR"/>
    <property type="match status" value="1"/>
</dbReference>
<feature type="domain" description="HTH marR-type" evidence="4">
    <location>
        <begin position="5"/>
        <end position="137"/>
    </location>
</feature>
<evidence type="ECO:0000256" key="3">
    <source>
        <dbReference type="ARBA" id="ARBA00023163"/>
    </source>
</evidence>
<name>A0A1Y0D6M4_9GAMM</name>
<evidence type="ECO:0000256" key="1">
    <source>
        <dbReference type="ARBA" id="ARBA00023015"/>
    </source>
</evidence>
<dbReference type="GO" id="GO:0006950">
    <property type="term" value="P:response to stress"/>
    <property type="evidence" value="ECO:0007669"/>
    <property type="project" value="TreeGrafter"/>
</dbReference>